<name>A0A376G4E0_9FLAO</name>
<sequence>MNVNSQNISQLVIDGSDVKNESAEIMALSKFYKAFNNQDMLLMEQSWLNAADISMDNPIGGIRRGWEEIGKGYDKIFKGKAKVYVEFYDFSIHKTSNMFFATGRERGYFKTDTIEIPLAIRTTRIFILVEGNWRQIHHHGSIDNPDLLKTYQEAILK</sequence>
<dbReference type="Pfam" id="PF13474">
    <property type="entry name" value="SnoaL_3"/>
    <property type="match status" value="1"/>
</dbReference>
<dbReference type="InterPro" id="IPR037401">
    <property type="entry name" value="SnoaL-like"/>
</dbReference>
<dbReference type="EMBL" id="UFXS01000001">
    <property type="protein sequence ID" value="STD54540.1"/>
    <property type="molecule type" value="Genomic_DNA"/>
</dbReference>
<dbReference type="AlphaFoldDB" id="A0A376G4E0"/>
<dbReference type="SUPFAM" id="SSF54427">
    <property type="entry name" value="NTF2-like"/>
    <property type="match status" value="1"/>
</dbReference>
<dbReference type="InterPro" id="IPR032710">
    <property type="entry name" value="NTF2-like_dom_sf"/>
</dbReference>
<accession>A0A376G4E0</accession>
<organism evidence="2 3">
    <name type="scientific">Empedobacter falsenii</name>
    <dbReference type="NCBI Taxonomy" id="343874"/>
    <lineage>
        <taxon>Bacteria</taxon>
        <taxon>Pseudomonadati</taxon>
        <taxon>Bacteroidota</taxon>
        <taxon>Flavobacteriia</taxon>
        <taxon>Flavobacteriales</taxon>
        <taxon>Weeksellaceae</taxon>
        <taxon>Empedobacter</taxon>
    </lineage>
</organism>
<dbReference type="Gene3D" id="3.10.450.50">
    <property type="match status" value="1"/>
</dbReference>
<evidence type="ECO:0000259" key="1">
    <source>
        <dbReference type="Pfam" id="PF13474"/>
    </source>
</evidence>
<proteinExistence type="predicted"/>
<dbReference type="RefSeq" id="WP_115001974.1">
    <property type="nucleotide sequence ID" value="NZ_UFXS01000001.1"/>
</dbReference>
<gene>
    <name evidence="2" type="ORF">NCTC13456_01066</name>
</gene>
<feature type="domain" description="SnoaL-like" evidence="1">
    <location>
        <begin position="28"/>
        <end position="142"/>
    </location>
</feature>
<evidence type="ECO:0000313" key="3">
    <source>
        <dbReference type="Proteomes" id="UP000254737"/>
    </source>
</evidence>
<dbReference type="Proteomes" id="UP000254737">
    <property type="component" value="Unassembled WGS sequence"/>
</dbReference>
<protein>
    <recommendedName>
        <fullName evidence="1">SnoaL-like domain-containing protein</fullName>
    </recommendedName>
</protein>
<reference evidence="2 3" key="1">
    <citation type="submission" date="2018-06" db="EMBL/GenBank/DDBJ databases">
        <authorList>
            <consortium name="Pathogen Informatics"/>
            <person name="Doyle S."/>
        </authorList>
    </citation>
    <scope>NUCLEOTIDE SEQUENCE [LARGE SCALE GENOMIC DNA]</scope>
    <source>
        <strain evidence="2 3">NCTC13456</strain>
    </source>
</reference>
<evidence type="ECO:0000313" key="2">
    <source>
        <dbReference type="EMBL" id="STD54540.1"/>
    </source>
</evidence>